<keyword evidence="4 9" id="KW-0479">Metal-binding</keyword>
<accession>A0A1B4V577</accession>
<evidence type="ECO:0000256" key="8">
    <source>
        <dbReference type="ARBA" id="ARBA00048807"/>
    </source>
</evidence>
<comment type="similarity">
    <text evidence="2 9">Belongs to the PTPS family. QueD subfamily.</text>
</comment>
<evidence type="ECO:0000256" key="9">
    <source>
        <dbReference type="PIRNR" id="PIRNR006113"/>
    </source>
</evidence>
<dbReference type="KEGG" id="sva:SVA_2136"/>
<organism evidence="12 13">
    <name type="scientific">Sulfurifustis variabilis</name>
    <dbReference type="NCBI Taxonomy" id="1675686"/>
    <lineage>
        <taxon>Bacteria</taxon>
        <taxon>Pseudomonadati</taxon>
        <taxon>Pseudomonadota</taxon>
        <taxon>Gammaproteobacteria</taxon>
        <taxon>Acidiferrobacterales</taxon>
        <taxon>Acidiferrobacteraceae</taxon>
        <taxon>Sulfurifustis</taxon>
    </lineage>
</organism>
<dbReference type="GO" id="GO:0008616">
    <property type="term" value="P:tRNA queuosine(34) biosynthetic process"/>
    <property type="evidence" value="ECO:0007669"/>
    <property type="project" value="UniProtKB-KW"/>
</dbReference>
<dbReference type="UniPathway" id="UPA00391"/>
<evidence type="ECO:0000256" key="7">
    <source>
        <dbReference type="ARBA" id="ARBA00023239"/>
    </source>
</evidence>
<dbReference type="GO" id="GO:0070497">
    <property type="term" value="F:6-carboxytetrahydropterin synthase activity"/>
    <property type="evidence" value="ECO:0007669"/>
    <property type="project" value="UniProtKB-EC"/>
</dbReference>
<dbReference type="EMBL" id="AP014936">
    <property type="protein sequence ID" value="BAU48686.1"/>
    <property type="molecule type" value="Genomic_DNA"/>
</dbReference>
<feature type="binding site" evidence="11">
    <location>
        <position position="13"/>
    </location>
    <ligand>
        <name>Zn(2+)</name>
        <dbReference type="ChEBI" id="CHEBI:29105"/>
    </ligand>
</feature>
<feature type="binding site" evidence="11">
    <location>
        <position position="28"/>
    </location>
    <ligand>
        <name>Zn(2+)</name>
        <dbReference type="ChEBI" id="CHEBI:29105"/>
    </ligand>
</feature>
<dbReference type="SUPFAM" id="SSF55620">
    <property type="entry name" value="Tetrahydrobiopterin biosynthesis enzymes-like"/>
    <property type="match status" value="1"/>
</dbReference>
<evidence type="ECO:0000256" key="4">
    <source>
        <dbReference type="ARBA" id="ARBA00022723"/>
    </source>
</evidence>
<evidence type="ECO:0000313" key="13">
    <source>
        <dbReference type="Proteomes" id="UP000218899"/>
    </source>
</evidence>
<dbReference type="InterPro" id="IPR038418">
    <property type="entry name" value="6-PTP_synth/QueD_sf"/>
</dbReference>
<keyword evidence="6 9" id="KW-0862">Zinc</keyword>
<keyword evidence="5 9" id="KW-0671">Queuosine biosynthesis</keyword>
<dbReference type="Gene3D" id="3.30.479.10">
    <property type="entry name" value="6-pyruvoyl tetrahydropterin synthase/QueD"/>
    <property type="match status" value="1"/>
</dbReference>
<dbReference type="OrthoDB" id="9804698at2"/>
<dbReference type="PIRSF" id="PIRSF006113">
    <property type="entry name" value="PTP_synth"/>
    <property type="match status" value="1"/>
</dbReference>
<dbReference type="PANTHER" id="PTHR12589">
    <property type="entry name" value="PYRUVOYL TETRAHYDROBIOPTERIN SYNTHASE"/>
    <property type="match status" value="1"/>
</dbReference>
<evidence type="ECO:0000256" key="5">
    <source>
        <dbReference type="ARBA" id="ARBA00022785"/>
    </source>
</evidence>
<dbReference type="RefSeq" id="WP_096461170.1">
    <property type="nucleotide sequence ID" value="NZ_AP014936.1"/>
</dbReference>
<comment type="cofactor">
    <cofactor evidence="9 11">
        <name>Zn(2+)</name>
        <dbReference type="ChEBI" id="CHEBI:29105"/>
    </cofactor>
    <text evidence="9 11">Binds 1 zinc ion per subunit.</text>
</comment>
<dbReference type="EC" id="4.-.-.-" evidence="9"/>
<evidence type="ECO:0000256" key="11">
    <source>
        <dbReference type="PIRSR" id="PIRSR006113-2"/>
    </source>
</evidence>
<comment type="pathway">
    <text evidence="1 9">Purine metabolism; 7-cyano-7-deazaguanine biosynthesis.</text>
</comment>
<dbReference type="Proteomes" id="UP000218899">
    <property type="component" value="Chromosome"/>
</dbReference>
<dbReference type="GO" id="GO:0046872">
    <property type="term" value="F:metal ion binding"/>
    <property type="evidence" value="ECO:0007669"/>
    <property type="project" value="UniProtKB-KW"/>
</dbReference>
<feature type="active site" description="Proton acceptor" evidence="10">
    <location>
        <position position="24"/>
    </location>
</feature>
<feature type="active site" description="Charge relay system" evidence="10">
    <location>
        <position position="107"/>
    </location>
</feature>
<protein>
    <recommendedName>
        <fullName evidence="3 9">6-carboxy-5,6,7,8-tetrahydropterin synthase</fullName>
        <ecNumber evidence="9">4.-.-.-</ecNumber>
    </recommendedName>
</protein>
<dbReference type="PANTHER" id="PTHR12589:SF7">
    <property type="entry name" value="6-PYRUVOYL TETRAHYDROBIOPTERIN SYNTHASE"/>
    <property type="match status" value="1"/>
</dbReference>
<evidence type="ECO:0000256" key="3">
    <source>
        <dbReference type="ARBA" id="ARBA00018141"/>
    </source>
</evidence>
<dbReference type="NCBIfam" id="TIGR03367">
    <property type="entry name" value="queuosine_QueD"/>
    <property type="match status" value="1"/>
</dbReference>
<dbReference type="AlphaFoldDB" id="A0A1B4V577"/>
<comment type="catalytic activity">
    <reaction evidence="8 9">
        <text>7,8-dihydroneopterin 3'-triphosphate + H2O = 6-carboxy-5,6,7,8-tetrahydropterin + triphosphate + acetaldehyde + 2 H(+)</text>
        <dbReference type="Rhea" id="RHEA:27966"/>
        <dbReference type="ChEBI" id="CHEBI:15343"/>
        <dbReference type="ChEBI" id="CHEBI:15377"/>
        <dbReference type="ChEBI" id="CHEBI:15378"/>
        <dbReference type="ChEBI" id="CHEBI:18036"/>
        <dbReference type="ChEBI" id="CHEBI:58462"/>
        <dbReference type="ChEBI" id="CHEBI:61032"/>
        <dbReference type="EC" id="4.1.2.50"/>
    </reaction>
</comment>
<feature type="binding site" evidence="11">
    <location>
        <position position="30"/>
    </location>
    <ligand>
        <name>Zn(2+)</name>
        <dbReference type="ChEBI" id="CHEBI:29105"/>
    </ligand>
</feature>
<dbReference type="Pfam" id="PF01242">
    <property type="entry name" value="PTPS"/>
    <property type="match status" value="1"/>
</dbReference>
<name>A0A1B4V577_9GAMM</name>
<evidence type="ECO:0000256" key="2">
    <source>
        <dbReference type="ARBA" id="ARBA00008900"/>
    </source>
</evidence>
<dbReference type="InterPro" id="IPR007115">
    <property type="entry name" value="6-PTP_synth/QueD"/>
</dbReference>
<evidence type="ECO:0000313" key="12">
    <source>
        <dbReference type="EMBL" id="BAU48686.1"/>
    </source>
</evidence>
<feature type="active site" description="Charge relay system" evidence="10">
    <location>
        <position position="68"/>
    </location>
</feature>
<reference evidence="12 13" key="1">
    <citation type="submission" date="2015-08" db="EMBL/GenBank/DDBJ databases">
        <title>Complete genome sequence of Sulfurifustis variabilis.</title>
        <authorList>
            <person name="Miura A."/>
            <person name="Kojima H."/>
            <person name="Fukui M."/>
        </authorList>
    </citation>
    <scope>NUCLEOTIDE SEQUENCE [LARGE SCALE GENOMIC DNA]</scope>
    <source>
        <strain evidence="13">skN76</strain>
    </source>
</reference>
<proteinExistence type="inferred from homology"/>
<gene>
    <name evidence="12" type="ORF">SVA_2136</name>
</gene>
<evidence type="ECO:0000256" key="1">
    <source>
        <dbReference type="ARBA" id="ARBA00005061"/>
    </source>
</evidence>
<sequence>MEIYKLFTLEAAHRLPHVPENHKCRRLHGHSFRVEVRVRGPVDPAAGWVQDFADIGRAFQPIYEQLDHHYLNEIPGLENPTSENLARWIWDRLQPALPLLAEITVRETCTAGCVYRGEREGS</sequence>
<dbReference type="FunFam" id="3.30.479.10:FF:000001">
    <property type="entry name" value="6-carboxy-5,6,7,8-tetrahydropterin synthase"/>
    <property type="match status" value="1"/>
</dbReference>
<keyword evidence="13" id="KW-1185">Reference proteome</keyword>
<evidence type="ECO:0000256" key="10">
    <source>
        <dbReference type="PIRSR" id="PIRSR006113-1"/>
    </source>
</evidence>
<evidence type="ECO:0000256" key="6">
    <source>
        <dbReference type="ARBA" id="ARBA00022833"/>
    </source>
</evidence>
<keyword evidence="7 9" id="KW-0456">Lyase</keyword>